<organism evidence="1 2">
    <name type="scientific">Rhizobium paknamense</name>
    <dbReference type="NCBI Taxonomy" id="1206817"/>
    <lineage>
        <taxon>Bacteria</taxon>
        <taxon>Pseudomonadati</taxon>
        <taxon>Pseudomonadota</taxon>
        <taxon>Alphaproteobacteria</taxon>
        <taxon>Hyphomicrobiales</taxon>
        <taxon>Rhizobiaceae</taxon>
        <taxon>Rhizobium/Agrobacterium group</taxon>
        <taxon>Rhizobium</taxon>
    </lineage>
</organism>
<keyword evidence="2" id="KW-1185">Reference proteome</keyword>
<dbReference type="EMBL" id="JAUSWH010000028">
    <property type="protein sequence ID" value="MDQ0458292.1"/>
    <property type="molecule type" value="Genomic_DNA"/>
</dbReference>
<gene>
    <name evidence="1" type="ORF">QO005_004652</name>
</gene>
<accession>A0ABU0IJ92</accession>
<name>A0ABU0IJ92_9HYPH</name>
<protein>
    <recommendedName>
        <fullName evidence="3">DUF1902 domain-containing protein</fullName>
    </recommendedName>
</protein>
<proteinExistence type="predicted"/>
<comment type="caution">
    <text evidence="1">The sequence shown here is derived from an EMBL/GenBank/DDBJ whole genome shotgun (WGS) entry which is preliminary data.</text>
</comment>
<dbReference type="RefSeq" id="WP_307160387.1">
    <property type="nucleotide sequence ID" value="NZ_JAUSWH010000028.1"/>
</dbReference>
<reference evidence="1 2" key="1">
    <citation type="submission" date="2023-07" db="EMBL/GenBank/DDBJ databases">
        <title>Genomic Encyclopedia of Type Strains, Phase IV (KMG-IV): sequencing the most valuable type-strain genomes for metagenomic binning, comparative biology and taxonomic classification.</title>
        <authorList>
            <person name="Goeker M."/>
        </authorList>
    </citation>
    <scope>NUCLEOTIDE SEQUENCE [LARGE SCALE GENOMIC DNA]</scope>
    <source>
        <strain evidence="1 2">DSM 100301</strain>
    </source>
</reference>
<evidence type="ECO:0008006" key="3">
    <source>
        <dbReference type="Google" id="ProtNLM"/>
    </source>
</evidence>
<dbReference type="Proteomes" id="UP001235269">
    <property type="component" value="Unassembled WGS sequence"/>
</dbReference>
<evidence type="ECO:0000313" key="1">
    <source>
        <dbReference type="EMBL" id="MDQ0458292.1"/>
    </source>
</evidence>
<sequence>MSALPTRTFRVCLDTWDVFSTTVEAESAEEALATIRARYDAEGLNALEHMYDGDDGFRVEEVR</sequence>
<evidence type="ECO:0000313" key="2">
    <source>
        <dbReference type="Proteomes" id="UP001235269"/>
    </source>
</evidence>